<dbReference type="Proteomes" id="UP000231232">
    <property type="component" value="Unassembled WGS sequence"/>
</dbReference>
<accession>A0A2H9QTC5</accession>
<dbReference type="AlphaFoldDB" id="A0A2G9LJ64"/>
<sequence>MVKKIKEAYDRIFKNVFVCMRCNATIKANPKKVNTKSIYCRKCGINQLRPKNAERRVVSVATASPPSGDAKPSKK</sequence>
<accession>A0A2H9N2A7</accession>
<dbReference type="EMBL" id="PETW01000014">
    <property type="protein sequence ID" value="PIV46532.1"/>
    <property type="molecule type" value="Genomic_DNA"/>
</dbReference>
<dbReference type="Proteomes" id="UP000230713">
    <property type="component" value="Unassembled WGS sequence"/>
</dbReference>
<dbReference type="Proteomes" id="UP000228888">
    <property type="component" value="Unassembled WGS sequence"/>
</dbReference>
<dbReference type="InterPro" id="IPR038587">
    <property type="entry name" value="Ribosomal_eL40_sf"/>
</dbReference>
<accession>A0A2H9MMY6</accession>
<dbReference type="Proteomes" id="UP000228989">
    <property type="component" value="Unassembled WGS sequence"/>
</dbReference>
<dbReference type="Proteomes" id="UP000230477">
    <property type="component" value="Unassembled WGS sequence"/>
</dbReference>
<evidence type="ECO:0000313" key="4">
    <source>
        <dbReference type="EMBL" id="PIV89878.1"/>
    </source>
</evidence>
<name>A0A2G9LJ64_HUBC1</name>
<dbReference type="InterPro" id="IPR011332">
    <property type="entry name" value="Ribosomal_zn-bd"/>
</dbReference>
<reference evidence="1 11" key="1">
    <citation type="submission" date="2017-09" db="EMBL/GenBank/DDBJ databases">
        <title>Depth-based differentiation of microbial function through sediment-hosted aquifers and enrichment of novel symbionts in the deep terrestrial subsurface.</title>
        <authorList>
            <person name="Probst A.J."/>
            <person name="Ladd B."/>
            <person name="Jarett J.K."/>
            <person name="Geller-Mcgrath D.E."/>
            <person name="Sieber C.M."/>
            <person name="Emerson J.B."/>
            <person name="Anantharaman K."/>
            <person name="Thomas B.C."/>
            <person name="Malmstrom R."/>
            <person name="Stieglmeier M."/>
            <person name="Klingl A."/>
            <person name="Woyke T."/>
            <person name="Ryan C.M."/>
            <person name="Banfield J.F."/>
        </authorList>
    </citation>
    <scope>NUCLEOTIDE SEQUENCE [LARGE SCALE GENOMIC DNA]</scope>
    <source>
        <strain evidence="3">CG02_land_8_20_14_3_00_31_209</strain>
        <strain evidence="2">CG03_land_8_20_14_0_80_31_114</strain>
        <strain evidence="4">CG17_big_fil_post_rev_8_21_14_2_50_31_73</strain>
        <strain evidence="1">CG18_big_fil_WC_8_21_14_2_50_31_19</strain>
        <strain evidence="6">CG_4_10_14_0_8_um_filter_31_133</strain>
        <strain evidence="5">CG_4_8_14_3_um_filter</strain>
        <strain evidence="8">CG_4_9_14_0_8_um_filter_31_21</strain>
        <strain evidence="7">CG_4_9_14_3_um_filter_31_125</strain>
    </source>
</reference>
<dbReference type="EMBL" id="PCUF01000019">
    <property type="protein sequence ID" value="PIN66554.1"/>
    <property type="molecule type" value="Genomic_DNA"/>
</dbReference>
<dbReference type="Proteomes" id="UP000228874">
    <property type="component" value="Unassembled WGS sequence"/>
</dbReference>
<dbReference type="Gene3D" id="4.10.1060.50">
    <property type="match status" value="1"/>
</dbReference>
<accession>A0A2H9M210</accession>
<proteinExistence type="predicted"/>
<evidence type="ECO:0000313" key="5">
    <source>
        <dbReference type="EMBL" id="PIX27920.1"/>
    </source>
</evidence>
<accession>A0A2H9M7Q2</accession>
<dbReference type="EMBL" id="PFFF01000010">
    <property type="protein sequence ID" value="PIV89878.1"/>
    <property type="molecule type" value="Genomic_DNA"/>
</dbReference>
<reference evidence="9 10" key="2">
    <citation type="submission" date="2017-09" db="EMBL/GenBank/DDBJ databases">
        <title>Depth-based differentiation of microbial function through sediment-hosted aquifers and enrichment of novel symbionts in the deep terrestrial subsurface.</title>
        <authorList>
            <person name="Probst A.J."/>
            <person name="Ladd B."/>
            <person name="Jarett J.K."/>
            <person name="Geller-Mcgrath D.E."/>
            <person name="Sieber C.M.K."/>
            <person name="Emerson J.B."/>
            <person name="Anantharaman K."/>
            <person name="Thomas B.C."/>
            <person name="Malmstrom R."/>
            <person name="Stieglmeier M."/>
            <person name="Klingl A."/>
            <person name="Woyke T."/>
            <person name="Ryan C.M."/>
            <person name="Banfield J.F."/>
        </authorList>
    </citation>
    <scope>NUCLEOTIDE SEQUENCE [LARGE SCALE GENOMIC DNA]</scope>
</reference>
<dbReference type="EMBL" id="PEUT01000042">
    <property type="protein sequence ID" value="PIV13666.1"/>
    <property type="molecule type" value="Genomic_DNA"/>
</dbReference>
<evidence type="ECO:0000313" key="9">
    <source>
        <dbReference type="Proteomes" id="UP000228874"/>
    </source>
</evidence>
<dbReference type="EMBL" id="PFMG01000011">
    <property type="protein sequence ID" value="PIZ00026.1"/>
    <property type="molecule type" value="Genomic_DNA"/>
</dbReference>
<dbReference type="SUPFAM" id="SSF57829">
    <property type="entry name" value="Zn-binding ribosomal proteins"/>
    <property type="match status" value="1"/>
</dbReference>
<evidence type="ECO:0000313" key="6">
    <source>
        <dbReference type="EMBL" id="PIZ00026.1"/>
    </source>
</evidence>
<dbReference type="Proteomes" id="UP000231449">
    <property type="component" value="Unassembled WGS sequence"/>
</dbReference>
<organism evidence="1 11">
    <name type="scientific">Huberarchaeum crystalense</name>
    <dbReference type="NCBI Taxonomy" id="2014257"/>
    <lineage>
        <taxon>Archaea</taxon>
        <taxon>Candidatus Huberarchaeota</taxon>
        <taxon>Candidatus Huberarchaeia</taxon>
        <taxon>Candidatus Huberarchaeales</taxon>
        <taxon>Candidatus Huberarchaeaceae</taxon>
        <taxon>Candidatus Huberarchaeum</taxon>
    </lineage>
</organism>
<dbReference type="EMBL" id="PFUW01000013">
    <property type="protein sequence ID" value="PJB04244.1"/>
    <property type="molecule type" value="Genomic_DNA"/>
</dbReference>
<dbReference type="EMBL" id="PFSX01000067">
    <property type="protein sequence ID" value="PJC01082.1"/>
    <property type="molecule type" value="Genomic_DNA"/>
</dbReference>
<evidence type="ECO:0000313" key="1">
    <source>
        <dbReference type="EMBL" id="PIN66554.1"/>
    </source>
</evidence>
<evidence type="ECO:0008006" key="12">
    <source>
        <dbReference type="Google" id="ProtNLM"/>
    </source>
</evidence>
<dbReference type="GO" id="GO:0006412">
    <property type="term" value="P:translation"/>
    <property type="evidence" value="ECO:0007669"/>
    <property type="project" value="InterPro"/>
</dbReference>
<protein>
    <recommendedName>
        <fullName evidence="12">50S ribosomal protein L40e</fullName>
    </recommendedName>
</protein>
<evidence type="ECO:0000313" key="10">
    <source>
        <dbReference type="Proteomes" id="UP000228888"/>
    </source>
</evidence>
<evidence type="ECO:0000313" key="7">
    <source>
        <dbReference type="EMBL" id="PJB04244.1"/>
    </source>
</evidence>
<evidence type="ECO:0000313" key="11">
    <source>
        <dbReference type="Proteomes" id="UP000229789"/>
    </source>
</evidence>
<evidence type="ECO:0000313" key="2">
    <source>
        <dbReference type="EMBL" id="PIV13666.1"/>
    </source>
</evidence>
<gene>
    <name evidence="8" type="ORF">CO072_02405</name>
    <name evidence="7" type="ORF">CO124_00615</name>
    <name evidence="3" type="ORF">COS22_00830</name>
    <name evidence="2" type="ORF">COS45_01680</name>
    <name evidence="4" type="ORF">COW47_00395</name>
    <name evidence="1" type="ORF">COW69_01700</name>
    <name evidence="6" type="ORF">COY63_00260</name>
    <name evidence="5" type="ORF">COZ66_02350</name>
</gene>
<dbReference type="EMBL" id="PFIH01000057">
    <property type="protein sequence ID" value="PIX27920.1"/>
    <property type="molecule type" value="Genomic_DNA"/>
</dbReference>
<accession>A0A2H9RCG9</accession>
<accession>A0A2G9LJ64</accession>
<evidence type="ECO:0000313" key="3">
    <source>
        <dbReference type="EMBL" id="PIV46532.1"/>
    </source>
</evidence>
<comment type="caution">
    <text evidence="1">The sequence shown here is derived from an EMBL/GenBank/DDBJ whole genome shotgun (WGS) entry which is preliminary data.</text>
</comment>
<accession>A0A2H9PAG9</accession>
<evidence type="ECO:0000313" key="8">
    <source>
        <dbReference type="EMBL" id="PJC01082.1"/>
    </source>
</evidence>
<dbReference type="Proteomes" id="UP000229789">
    <property type="component" value="Unassembled WGS sequence"/>
</dbReference>